<feature type="transmembrane region" description="Helical" evidence="7">
    <location>
        <begin position="273"/>
        <end position="299"/>
    </location>
</feature>
<feature type="transmembrane region" description="Helical" evidence="7">
    <location>
        <begin position="570"/>
        <end position="591"/>
    </location>
</feature>
<evidence type="ECO:0000256" key="7">
    <source>
        <dbReference type="SAM" id="Phobius"/>
    </source>
</evidence>
<dbReference type="InterPro" id="IPR050545">
    <property type="entry name" value="Mycobact_MmpL"/>
</dbReference>
<name>A0A895XYH8_9ACTN</name>
<dbReference type="EMBL" id="CP070496">
    <property type="protein sequence ID" value="QSB06668.1"/>
    <property type="molecule type" value="Genomic_DNA"/>
</dbReference>
<evidence type="ECO:0000256" key="5">
    <source>
        <dbReference type="ARBA" id="ARBA00022989"/>
    </source>
</evidence>
<dbReference type="SUPFAM" id="SSF82866">
    <property type="entry name" value="Multidrug efflux transporter AcrB transmembrane domain"/>
    <property type="match status" value="2"/>
</dbReference>
<dbReference type="Gene3D" id="1.20.1640.10">
    <property type="entry name" value="Multidrug efflux transporter AcrB transmembrane domain"/>
    <property type="match status" value="2"/>
</dbReference>
<feature type="transmembrane region" description="Helical" evidence="7">
    <location>
        <begin position="616"/>
        <end position="639"/>
    </location>
</feature>
<dbReference type="AlphaFoldDB" id="A0A895XYH8"/>
<keyword evidence="4 7" id="KW-0812">Transmembrane</keyword>
<dbReference type="PANTHER" id="PTHR33406">
    <property type="entry name" value="MEMBRANE PROTEIN MJ1562-RELATED"/>
    <property type="match status" value="1"/>
</dbReference>
<evidence type="ECO:0000259" key="8">
    <source>
        <dbReference type="PROSITE" id="PS50156"/>
    </source>
</evidence>
<feature type="transmembrane region" description="Helical" evidence="7">
    <location>
        <begin position="537"/>
        <end position="558"/>
    </location>
</feature>
<dbReference type="Pfam" id="PF03176">
    <property type="entry name" value="MMPL"/>
    <property type="match status" value="2"/>
</dbReference>
<keyword evidence="5 7" id="KW-1133">Transmembrane helix</keyword>
<dbReference type="GO" id="GO:0005886">
    <property type="term" value="C:plasma membrane"/>
    <property type="evidence" value="ECO:0007669"/>
    <property type="project" value="UniProtKB-SubCell"/>
</dbReference>
<comment type="subcellular location">
    <subcellularLocation>
        <location evidence="1">Cell membrane</location>
        <topology evidence="1">Multi-pass membrane protein</topology>
    </subcellularLocation>
</comment>
<feature type="transmembrane region" description="Helical" evidence="7">
    <location>
        <begin position="305"/>
        <end position="324"/>
    </location>
</feature>
<evidence type="ECO:0000256" key="3">
    <source>
        <dbReference type="ARBA" id="ARBA00022475"/>
    </source>
</evidence>
<evidence type="ECO:0000256" key="2">
    <source>
        <dbReference type="ARBA" id="ARBA00010157"/>
    </source>
</evidence>
<dbReference type="RefSeq" id="WP_213172679.1">
    <property type="nucleotide sequence ID" value="NZ_CP070496.1"/>
</dbReference>
<feature type="transmembrane region" description="Helical" evidence="7">
    <location>
        <begin position="365"/>
        <end position="389"/>
    </location>
</feature>
<feature type="transmembrane region" description="Helical" evidence="7">
    <location>
        <begin position="21"/>
        <end position="41"/>
    </location>
</feature>
<feature type="transmembrane region" description="Helical" evidence="7">
    <location>
        <begin position="233"/>
        <end position="252"/>
    </location>
</feature>
<evidence type="ECO:0000313" key="9">
    <source>
        <dbReference type="EMBL" id="QSB06668.1"/>
    </source>
</evidence>
<keyword evidence="6 7" id="KW-0472">Membrane</keyword>
<gene>
    <name evidence="9" type="ORF">JQS30_07170</name>
</gene>
<sequence>MAYSRVRTVFAHHLTSPRGAWIALGMATLAFLVLFGVFAPAQGPTGHATAPSDSESARVDELLGQFPDSDEQPVLIVATKPGPEALTPSDIEALQGLVPVLEQHTGTPSTGPRISDDAAVAVIVTPIVVGEDNAETANTIEELRGTIAAHDPEGLDLQVTGGPAFGADVTSAFDNADATLLAVTILIVALLLIATYRSPILWVIPLVVIGIAEQLAGAVTGALGAAFDLQFDAGIISVLVFGAGTNYALLLISRYREELSVYDDHRQALRVAWHATAPTIIAANLTVVLALLTLALAVIPGTRGLGLSASVGLLIALAAVLFVLPPLLSLCGRGAFWPFIPKSGDEAQYGKMWRAMATAVMRRPAASLGSGLAVLAIMASGLFGTSIGLDQMEKFRVQSESAAGLEALSAHFPAGESQPMFIVTNSAATGDVLEVVADVDGVVRAMEVGQTDDGTLSKIMVTGEYSPGTAQSLDLVSHLRSVTHAVPDAEALLGGAEPTELDARAGNQRDLLLIAPLILGMICVFLLVLFRSVVAAALLTLINLASAVAAMGAGAWLSRIVFDQQALDPQVPLLAFLFLVALGIDYTIFLVQRARAETRPHGTPEAMVRAVSRTGAVITSAGVVLAAVFAALGVLPLVALGQLGVIVGVGIVVDALLVRTVIVPSLFGVLESRIWWPRNARS</sequence>
<dbReference type="InterPro" id="IPR004869">
    <property type="entry name" value="MMPL_dom"/>
</dbReference>
<evidence type="ECO:0000256" key="4">
    <source>
        <dbReference type="ARBA" id="ARBA00022692"/>
    </source>
</evidence>
<protein>
    <submittedName>
        <fullName evidence="9">MMPL family transporter</fullName>
    </submittedName>
</protein>
<feature type="transmembrane region" description="Helical" evidence="7">
    <location>
        <begin position="178"/>
        <end position="196"/>
    </location>
</feature>
<reference evidence="9" key="1">
    <citation type="submission" date="2021-02" db="EMBL/GenBank/DDBJ databases">
        <title>Natronoglycomyces albus gen. nov., sp. nov, a haloalkaliphilic actinobacterium from a soda solonchak soil.</title>
        <authorList>
            <person name="Sorokin D.Y."/>
            <person name="Khijniak T.V."/>
            <person name="Zakharycheva A.P."/>
            <person name="Boueva O.V."/>
            <person name="Ariskina E.V."/>
            <person name="Hahnke R.L."/>
            <person name="Bunk B."/>
            <person name="Sproer C."/>
            <person name="Schumann P."/>
            <person name="Evtushenko L.I."/>
            <person name="Kublanov I.V."/>
        </authorList>
    </citation>
    <scope>NUCLEOTIDE SEQUENCE</scope>
    <source>
        <strain evidence="9">DSM 106290</strain>
    </source>
</reference>
<keyword evidence="10" id="KW-1185">Reference proteome</keyword>
<dbReference type="KEGG" id="nav:JQS30_07170"/>
<feature type="transmembrane region" description="Helical" evidence="7">
    <location>
        <begin position="203"/>
        <end position="227"/>
    </location>
</feature>
<dbReference type="InterPro" id="IPR000731">
    <property type="entry name" value="SSD"/>
</dbReference>
<proteinExistence type="inferred from homology"/>
<dbReference type="PANTHER" id="PTHR33406:SF6">
    <property type="entry name" value="MEMBRANE PROTEIN YDGH-RELATED"/>
    <property type="match status" value="1"/>
</dbReference>
<evidence type="ECO:0000256" key="1">
    <source>
        <dbReference type="ARBA" id="ARBA00004651"/>
    </source>
</evidence>
<feature type="domain" description="SSD" evidence="8">
    <location>
        <begin position="223"/>
        <end position="330"/>
    </location>
</feature>
<accession>A0A895XYH8</accession>
<organism evidence="9 10">
    <name type="scientific">Natronoglycomyces albus</name>
    <dbReference type="NCBI Taxonomy" id="2811108"/>
    <lineage>
        <taxon>Bacteria</taxon>
        <taxon>Bacillati</taxon>
        <taxon>Actinomycetota</taxon>
        <taxon>Actinomycetes</taxon>
        <taxon>Glycomycetales</taxon>
        <taxon>Glycomycetaceae</taxon>
        <taxon>Natronoglycomyces</taxon>
    </lineage>
</organism>
<feature type="transmembrane region" description="Helical" evidence="7">
    <location>
        <begin position="645"/>
        <end position="670"/>
    </location>
</feature>
<feature type="domain" description="SSD" evidence="8">
    <location>
        <begin position="541"/>
        <end position="668"/>
    </location>
</feature>
<feature type="transmembrane region" description="Helical" evidence="7">
    <location>
        <begin position="511"/>
        <end position="530"/>
    </location>
</feature>
<dbReference type="Proteomes" id="UP000662939">
    <property type="component" value="Chromosome"/>
</dbReference>
<evidence type="ECO:0000256" key="6">
    <source>
        <dbReference type="ARBA" id="ARBA00023136"/>
    </source>
</evidence>
<keyword evidence="3" id="KW-1003">Cell membrane</keyword>
<dbReference type="PROSITE" id="PS50156">
    <property type="entry name" value="SSD"/>
    <property type="match status" value="2"/>
</dbReference>
<comment type="similarity">
    <text evidence="2">Belongs to the resistance-nodulation-cell division (RND) (TC 2.A.6) family. MmpL subfamily.</text>
</comment>
<evidence type="ECO:0000313" key="10">
    <source>
        <dbReference type="Proteomes" id="UP000662939"/>
    </source>
</evidence>